<keyword evidence="3" id="KW-1185">Reference proteome</keyword>
<feature type="region of interest" description="Disordered" evidence="1">
    <location>
        <begin position="1"/>
        <end position="20"/>
    </location>
</feature>
<comment type="caution">
    <text evidence="2">The sequence shown here is derived from an EMBL/GenBank/DDBJ whole genome shotgun (WGS) entry which is preliminary data.</text>
</comment>
<name>A0A8T0F164_ARGBR</name>
<dbReference type="Proteomes" id="UP000807504">
    <property type="component" value="Unassembled WGS sequence"/>
</dbReference>
<reference evidence="2" key="1">
    <citation type="journal article" date="2020" name="bioRxiv">
        <title>Chromosome-level reference genome of the European wasp spider Argiope bruennichi: a resource for studies on range expansion and evolutionary adaptation.</title>
        <authorList>
            <person name="Sheffer M.M."/>
            <person name="Hoppe A."/>
            <person name="Krehenwinkel H."/>
            <person name="Uhl G."/>
            <person name="Kuss A.W."/>
            <person name="Jensen L."/>
            <person name="Jensen C."/>
            <person name="Gillespie R.G."/>
            <person name="Hoff K.J."/>
            <person name="Prost S."/>
        </authorList>
    </citation>
    <scope>NUCLEOTIDE SEQUENCE</scope>
</reference>
<feature type="compositionally biased region" description="Low complexity" evidence="1">
    <location>
        <begin position="1"/>
        <end position="18"/>
    </location>
</feature>
<dbReference type="AlphaFoldDB" id="A0A8T0F164"/>
<gene>
    <name evidence="2" type="ORF">HNY73_011702</name>
</gene>
<sequence length="99" mass="10955">IPFHSSLSSLPRSTSPLSRNKRLPLRSSIHLFYSNLRSTTEARFGGTETVPYAFPVCVHENPTVSHNGFPAQGLPVELKSRRPLLPVPNIVDDTIFAES</sequence>
<protein>
    <submittedName>
        <fullName evidence="2">Uncharacterized protein</fullName>
    </submittedName>
</protein>
<dbReference type="EMBL" id="JABXBU010001298">
    <property type="protein sequence ID" value="KAF8784068.1"/>
    <property type="molecule type" value="Genomic_DNA"/>
</dbReference>
<evidence type="ECO:0000256" key="1">
    <source>
        <dbReference type="SAM" id="MobiDB-lite"/>
    </source>
</evidence>
<proteinExistence type="predicted"/>
<reference evidence="2" key="2">
    <citation type="submission" date="2020-06" db="EMBL/GenBank/DDBJ databases">
        <authorList>
            <person name="Sheffer M."/>
        </authorList>
    </citation>
    <scope>NUCLEOTIDE SEQUENCE</scope>
</reference>
<organism evidence="2 3">
    <name type="scientific">Argiope bruennichi</name>
    <name type="common">Wasp spider</name>
    <name type="synonym">Aranea bruennichi</name>
    <dbReference type="NCBI Taxonomy" id="94029"/>
    <lineage>
        <taxon>Eukaryota</taxon>
        <taxon>Metazoa</taxon>
        <taxon>Ecdysozoa</taxon>
        <taxon>Arthropoda</taxon>
        <taxon>Chelicerata</taxon>
        <taxon>Arachnida</taxon>
        <taxon>Araneae</taxon>
        <taxon>Araneomorphae</taxon>
        <taxon>Entelegynae</taxon>
        <taxon>Araneoidea</taxon>
        <taxon>Araneidae</taxon>
        <taxon>Argiope</taxon>
    </lineage>
</organism>
<accession>A0A8T0F164</accession>
<evidence type="ECO:0000313" key="3">
    <source>
        <dbReference type="Proteomes" id="UP000807504"/>
    </source>
</evidence>
<feature type="non-terminal residue" evidence="2">
    <location>
        <position position="1"/>
    </location>
</feature>
<evidence type="ECO:0000313" key="2">
    <source>
        <dbReference type="EMBL" id="KAF8784068.1"/>
    </source>
</evidence>